<dbReference type="Proteomes" id="UP000634476">
    <property type="component" value="Unassembled WGS sequence"/>
</dbReference>
<proteinExistence type="predicted"/>
<comment type="caution">
    <text evidence="1">The sequence shown here is derived from an EMBL/GenBank/DDBJ whole genome shotgun (WGS) entry which is preliminary data.</text>
</comment>
<reference evidence="1" key="1">
    <citation type="submission" date="2021-01" db="EMBL/GenBank/DDBJ databases">
        <title>Whole genome shotgun sequence of Planobispora takensis NBRC 109077.</title>
        <authorList>
            <person name="Komaki H."/>
            <person name="Tamura T."/>
        </authorList>
    </citation>
    <scope>NUCLEOTIDE SEQUENCE</scope>
    <source>
        <strain evidence="1">NBRC 109077</strain>
    </source>
</reference>
<organism evidence="1 2">
    <name type="scientific">Planobispora takensis</name>
    <dbReference type="NCBI Taxonomy" id="1367882"/>
    <lineage>
        <taxon>Bacteria</taxon>
        <taxon>Bacillati</taxon>
        <taxon>Actinomycetota</taxon>
        <taxon>Actinomycetes</taxon>
        <taxon>Streptosporangiales</taxon>
        <taxon>Streptosporangiaceae</taxon>
        <taxon>Planobispora</taxon>
    </lineage>
</organism>
<accession>A0A8J3ST38</accession>
<gene>
    <name evidence="1" type="ORF">Pta02_02390</name>
</gene>
<dbReference type="EMBL" id="BOOK01000001">
    <property type="protein sequence ID" value="GIH98230.1"/>
    <property type="molecule type" value="Genomic_DNA"/>
</dbReference>
<dbReference type="RefSeq" id="WP_203872720.1">
    <property type="nucleotide sequence ID" value="NZ_BOOK01000001.1"/>
</dbReference>
<name>A0A8J3ST38_9ACTN</name>
<sequence length="49" mass="5608">MGYLPDRLQWSHRSQDFGDAYTTSWNYDGGTEAVDRELKKIGENLTAVD</sequence>
<evidence type="ECO:0000313" key="2">
    <source>
        <dbReference type="Proteomes" id="UP000634476"/>
    </source>
</evidence>
<dbReference type="AlphaFoldDB" id="A0A8J3ST38"/>
<evidence type="ECO:0000313" key="1">
    <source>
        <dbReference type="EMBL" id="GIH98230.1"/>
    </source>
</evidence>
<protein>
    <submittedName>
        <fullName evidence="1">Uncharacterized protein</fullName>
    </submittedName>
</protein>
<keyword evidence="2" id="KW-1185">Reference proteome</keyword>